<dbReference type="EMBL" id="CP029480">
    <property type="protein sequence ID" value="AWV99839.1"/>
    <property type="molecule type" value="Genomic_DNA"/>
</dbReference>
<dbReference type="KEGG" id="als:DJ013_17340"/>
<evidence type="ECO:0000256" key="3">
    <source>
        <dbReference type="ARBA" id="ARBA00022448"/>
    </source>
</evidence>
<evidence type="ECO:0000256" key="1">
    <source>
        <dbReference type="ARBA" id="ARBA00004571"/>
    </source>
</evidence>
<feature type="domain" description="Soluble ligand binding" evidence="17">
    <location>
        <begin position="311"/>
        <end position="357"/>
    </location>
</feature>
<evidence type="ECO:0000256" key="7">
    <source>
        <dbReference type="ARBA" id="ARBA00022729"/>
    </source>
</evidence>
<dbReference type="InterPro" id="IPR019554">
    <property type="entry name" value="Soluble_ligand-bd"/>
</dbReference>
<evidence type="ECO:0000313" key="19">
    <source>
        <dbReference type="EMBL" id="AWV99839.1"/>
    </source>
</evidence>
<reference evidence="19 20" key="1">
    <citation type="submission" date="2018-05" db="EMBL/GenBank/DDBJ databases">
        <title>Complete genome sequence of Arcticibacterium luteifluviistationis SM1504T, a cytophagaceae bacterium isolated from Arctic surface seawater.</title>
        <authorList>
            <person name="Li Y."/>
            <person name="Qin Q.-L."/>
        </authorList>
    </citation>
    <scope>NUCLEOTIDE SEQUENCE [LARGE SCALE GENOMIC DNA]</scope>
    <source>
        <strain evidence="19 20">SM1504</strain>
    </source>
</reference>
<keyword evidence="5 19" id="KW-0762">Sugar transport</keyword>
<feature type="domain" description="Soluble ligand binding" evidence="17">
    <location>
        <begin position="227"/>
        <end position="274"/>
    </location>
</feature>
<evidence type="ECO:0000259" key="16">
    <source>
        <dbReference type="Pfam" id="PF02563"/>
    </source>
</evidence>
<dbReference type="GO" id="GO:0015288">
    <property type="term" value="F:porin activity"/>
    <property type="evidence" value="ECO:0007669"/>
    <property type="project" value="UniProtKB-KW"/>
</dbReference>
<evidence type="ECO:0000256" key="11">
    <source>
        <dbReference type="ARBA" id="ARBA00023136"/>
    </source>
</evidence>
<keyword evidence="12" id="KW-0564">Palmitate</keyword>
<evidence type="ECO:0000256" key="15">
    <source>
        <dbReference type="SAM" id="SignalP"/>
    </source>
</evidence>
<organism evidence="19 20">
    <name type="scientific">Arcticibacterium luteifluviistationis</name>
    <dbReference type="NCBI Taxonomy" id="1784714"/>
    <lineage>
        <taxon>Bacteria</taxon>
        <taxon>Pseudomonadati</taxon>
        <taxon>Bacteroidota</taxon>
        <taxon>Cytophagia</taxon>
        <taxon>Cytophagales</taxon>
        <taxon>Leadbetterellaceae</taxon>
        <taxon>Arcticibacterium</taxon>
    </lineage>
</organism>
<keyword evidence="9" id="KW-0406">Ion transport</keyword>
<dbReference type="Pfam" id="PF10531">
    <property type="entry name" value="SLBB"/>
    <property type="match status" value="4"/>
</dbReference>
<keyword evidence="11" id="KW-0472">Membrane</keyword>
<keyword evidence="20" id="KW-1185">Reference proteome</keyword>
<dbReference type="Proteomes" id="UP000249873">
    <property type="component" value="Chromosome"/>
</dbReference>
<evidence type="ECO:0000256" key="4">
    <source>
        <dbReference type="ARBA" id="ARBA00022452"/>
    </source>
</evidence>
<dbReference type="RefSeq" id="WP_111373207.1">
    <property type="nucleotide sequence ID" value="NZ_CP029480.1"/>
</dbReference>
<dbReference type="InterPro" id="IPR049712">
    <property type="entry name" value="Poly_export"/>
</dbReference>
<feature type="domain" description="Soluble ligand binding" evidence="17">
    <location>
        <begin position="661"/>
        <end position="703"/>
    </location>
</feature>
<dbReference type="GO" id="GO:0046930">
    <property type="term" value="C:pore complex"/>
    <property type="evidence" value="ECO:0007669"/>
    <property type="project" value="UniProtKB-KW"/>
</dbReference>
<gene>
    <name evidence="19" type="ORF">DJ013_17340</name>
</gene>
<evidence type="ECO:0000256" key="8">
    <source>
        <dbReference type="ARBA" id="ARBA00023047"/>
    </source>
</evidence>
<comment type="similarity">
    <text evidence="2">Belongs to the BexD/CtrA/VexA family.</text>
</comment>
<protein>
    <submittedName>
        <fullName evidence="19">Sugar transporter</fullName>
    </submittedName>
</protein>
<dbReference type="Gene3D" id="3.10.560.10">
    <property type="entry name" value="Outer membrane lipoprotein wza domain like"/>
    <property type="match status" value="6"/>
</dbReference>
<keyword evidence="7 15" id="KW-0732">Signal</keyword>
<dbReference type="PANTHER" id="PTHR33619">
    <property type="entry name" value="POLYSACCHARIDE EXPORT PROTEIN GFCE-RELATED"/>
    <property type="match status" value="1"/>
</dbReference>
<keyword evidence="4" id="KW-1134">Transmembrane beta strand</keyword>
<dbReference type="GO" id="GO:0006811">
    <property type="term" value="P:monoatomic ion transport"/>
    <property type="evidence" value="ECO:0007669"/>
    <property type="project" value="UniProtKB-KW"/>
</dbReference>
<evidence type="ECO:0000256" key="14">
    <source>
        <dbReference type="ARBA" id="ARBA00023288"/>
    </source>
</evidence>
<evidence type="ECO:0000256" key="2">
    <source>
        <dbReference type="ARBA" id="ARBA00009450"/>
    </source>
</evidence>
<dbReference type="InterPro" id="IPR054765">
    <property type="entry name" value="SLBB_dom"/>
</dbReference>
<dbReference type="GO" id="GO:0015159">
    <property type="term" value="F:polysaccharide transmembrane transporter activity"/>
    <property type="evidence" value="ECO:0007669"/>
    <property type="project" value="InterPro"/>
</dbReference>
<dbReference type="GO" id="GO:0009279">
    <property type="term" value="C:cell outer membrane"/>
    <property type="evidence" value="ECO:0007669"/>
    <property type="project" value="UniProtKB-SubCell"/>
</dbReference>
<evidence type="ECO:0000256" key="12">
    <source>
        <dbReference type="ARBA" id="ARBA00023139"/>
    </source>
</evidence>
<evidence type="ECO:0000256" key="6">
    <source>
        <dbReference type="ARBA" id="ARBA00022692"/>
    </source>
</evidence>
<evidence type="ECO:0000259" key="17">
    <source>
        <dbReference type="Pfam" id="PF10531"/>
    </source>
</evidence>
<feature type="domain" description="Polysaccharide export protein N-terminal" evidence="16">
    <location>
        <begin position="141"/>
        <end position="203"/>
    </location>
</feature>
<sequence length="767" mass="86113">MAKRQYVYFLLFITFFASLETFSQSPVNVDEVTDTQVEQFIKEMEQRGMSDAEIEAAALLNGYTQDDVAKLREKINRIKTGTNNLSKEPDNKTTREQIGELAERTPIQVDQKTELAQKKEVFGREIFNNKNLSFEPNLRLPTPKDYVLGTDDQLKIDITGYAYQHYDVTVSPEGTIKLESLSPIYVNGLTVDAAKIKIIDQLKLLFGGLRNGKLNADVTLGNVRSIKVTVVGEVENPGTYTISAFASVFNALYLAGGPGEKGSFRNIKLLRGNKEKSQIDLYPFLTKGEFVGNERLLDQDVIFVPMAESKVELEGKVKREGIYELKINETLEDALFYAGGPSDQAYLESIKITRNTKKEKKLLTVDGDKLGMYALQNGDIVYIGAILDRYENRVEASGAVFRPGEYSLSDKLVTIKDLIEASEGLREDAFLDRVLIVRERENLDPEIISINLKNILNGSEENLELRKNDQLIVKSITELRELRTVEIKGSVNQSGEFDFAEGMSVEDLILLAGGFKEGASEKRIEIAKRLYNDESSDETVEVVIVNSEDLFAKEGKTLLSPFDKVFVRDLPNYEEQKLVSITGEVNYPGLYTILKREERISDLIDRAGGLRKEAYSEGARFYREGDLVALDLKKALSNNKELGNLILSKGDSLIIPKVQEVVKLSGQVLNPTIIAYQPDLKFQDYISQAGGVTDSAYVRKAYVRYANGLTDRTRSFLGIKKYPEIQRGMEVIIPTRNKYRWTPAERIAVSSAFVSIATILVTVIRIL</sequence>
<dbReference type="InterPro" id="IPR003715">
    <property type="entry name" value="Poly_export_N"/>
</dbReference>
<dbReference type="OrthoDB" id="9808948at2"/>
<name>A0A2Z4GES0_9BACT</name>
<dbReference type="Pfam" id="PF02563">
    <property type="entry name" value="Poly_export"/>
    <property type="match status" value="1"/>
</dbReference>
<keyword evidence="10" id="KW-0626">Porin</keyword>
<comment type="subcellular location">
    <subcellularLocation>
        <location evidence="1">Cell outer membrane</location>
        <topology evidence="1">Multi-pass membrane protein</topology>
    </subcellularLocation>
</comment>
<feature type="domain" description="SLBB" evidence="18">
    <location>
        <begin position="577"/>
        <end position="655"/>
    </location>
</feature>
<evidence type="ECO:0000256" key="13">
    <source>
        <dbReference type="ARBA" id="ARBA00023237"/>
    </source>
</evidence>
<evidence type="ECO:0000256" key="10">
    <source>
        <dbReference type="ARBA" id="ARBA00023114"/>
    </source>
</evidence>
<keyword evidence="14" id="KW-0449">Lipoprotein</keyword>
<evidence type="ECO:0000259" key="18">
    <source>
        <dbReference type="Pfam" id="PF22461"/>
    </source>
</evidence>
<feature type="signal peptide" evidence="15">
    <location>
        <begin position="1"/>
        <end position="19"/>
    </location>
</feature>
<feature type="domain" description="Soluble ligand binding" evidence="17">
    <location>
        <begin position="485"/>
        <end position="529"/>
    </location>
</feature>
<keyword evidence="13" id="KW-0998">Cell outer membrane</keyword>
<evidence type="ECO:0000256" key="5">
    <source>
        <dbReference type="ARBA" id="ARBA00022597"/>
    </source>
</evidence>
<evidence type="ECO:0000313" key="20">
    <source>
        <dbReference type="Proteomes" id="UP000249873"/>
    </source>
</evidence>
<feature type="chain" id="PRO_5016265709" evidence="15">
    <location>
        <begin position="20"/>
        <end position="767"/>
    </location>
</feature>
<proteinExistence type="inferred from homology"/>
<evidence type="ECO:0000256" key="9">
    <source>
        <dbReference type="ARBA" id="ARBA00023065"/>
    </source>
</evidence>
<dbReference type="PANTHER" id="PTHR33619:SF3">
    <property type="entry name" value="POLYSACCHARIDE EXPORT PROTEIN GFCE-RELATED"/>
    <property type="match status" value="1"/>
</dbReference>
<dbReference type="Pfam" id="PF22461">
    <property type="entry name" value="SLBB_2"/>
    <property type="match status" value="1"/>
</dbReference>
<accession>A0A2Z4GES0</accession>
<keyword evidence="8" id="KW-0625">Polysaccharide transport</keyword>
<dbReference type="AlphaFoldDB" id="A0A2Z4GES0"/>
<keyword evidence="6" id="KW-0812">Transmembrane</keyword>
<keyword evidence="3" id="KW-0813">Transport</keyword>